<name>A0A699KG62_TANCI</name>
<feature type="non-terminal residue" evidence="2">
    <location>
        <position position="1"/>
    </location>
</feature>
<comment type="caution">
    <text evidence="2">The sequence shown here is derived from an EMBL/GenBank/DDBJ whole genome shotgun (WGS) entry which is preliminary data.</text>
</comment>
<evidence type="ECO:0000313" key="2">
    <source>
        <dbReference type="EMBL" id="GFA89670.1"/>
    </source>
</evidence>
<evidence type="ECO:0000256" key="1">
    <source>
        <dbReference type="SAM" id="MobiDB-lite"/>
    </source>
</evidence>
<dbReference type="AlphaFoldDB" id="A0A699KG62"/>
<proteinExistence type="predicted"/>
<gene>
    <name evidence="2" type="ORF">Tci_661642</name>
</gene>
<feature type="compositionally biased region" description="Gly residues" evidence="1">
    <location>
        <begin position="1"/>
        <end position="11"/>
    </location>
</feature>
<feature type="region of interest" description="Disordered" evidence="1">
    <location>
        <begin position="1"/>
        <end position="56"/>
    </location>
</feature>
<sequence>CRGGGSGGDGNAAGAVHLARRSPAEGADNEVSGDGNGVGMARSLSTSASGGKDMAA</sequence>
<dbReference type="EMBL" id="BKCJ010509625">
    <property type="protein sequence ID" value="GFA89670.1"/>
    <property type="molecule type" value="Genomic_DNA"/>
</dbReference>
<organism evidence="2">
    <name type="scientific">Tanacetum cinerariifolium</name>
    <name type="common">Dalmatian daisy</name>
    <name type="synonym">Chrysanthemum cinerariifolium</name>
    <dbReference type="NCBI Taxonomy" id="118510"/>
    <lineage>
        <taxon>Eukaryota</taxon>
        <taxon>Viridiplantae</taxon>
        <taxon>Streptophyta</taxon>
        <taxon>Embryophyta</taxon>
        <taxon>Tracheophyta</taxon>
        <taxon>Spermatophyta</taxon>
        <taxon>Magnoliopsida</taxon>
        <taxon>eudicotyledons</taxon>
        <taxon>Gunneridae</taxon>
        <taxon>Pentapetalae</taxon>
        <taxon>asterids</taxon>
        <taxon>campanulids</taxon>
        <taxon>Asterales</taxon>
        <taxon>Asteraceae</taxon>
        <taxon>Asteroideae</taxon>
        <taxon>Anthemideae</taxon>
        <taxon>Anthemidinae</taxon>
        <taxon>Tanacetum</taxon>
    </lineage>
</organism>
<accession>A0A699KG62</accession>
<protein>
    <submittedName>
        <fullName evidence="2">Uncharacterized protein</fullName>
    </submittedName>
</protein>
<reference evidence="2" key="1">
    <citation type="journal article" date="2019" name="Sci. Rep.">
        <title>Draft genome of Tanacetum cinerariifolium, the natural source of mosquito coil.</title>
        <authorList>
            <person name="Yamashiro T."/>
            <person name="Shiraishi A."/>
            <person name="Satake H."/>
            <person name="Nakayama K."/>
        </authorList>
    </citation>
    <scope>NUCLEOTIDE SEQUENCE</scope>
</reference>